<dbReference type="EMBL" id="JAKKUT010000002">
    <property type="protein sequence ID" value="MDG2990813.1"/>
    <property type="molecule type" value="Genomic_DNA"/>
</dbReference>
<reference evidence="2" key="2">
    <citation type="submission" date="2022-01" db="EMBL/GenBank/DDBJ databases">
        <authorList>
            <person name="Zivanovic Y."/>
            <person name="Moreira D."/>
            <person name="Lopez-Garcia P."/>
        </authorList>
    </citation>
    <scope>NUCLEOTIDE SEQUENCE</scope>
    <source>
        <strain evidence="2">G9</strain>
    </source>
</reference>
<gene>
    <name evidence="2" type="ORF">L3556_07700</name>
</gene>
<keyword evidence="1" id="KW-0472">Membrane</keyword>
<evidence type="ECO:0000256" key="1">
    <source>
        <dbReference type="SAM" id="Phobius"/>
    </source>
</evidence>
<keyword evidence="1" id="KW-0812">Transmembrane</keyword>
<dbReference type="Pfam" id="PF14221">
    <property type="entry name" value="DUF4330"/>
    <property type="match status" value="1"/>
</dbReference>
<comment type="caution">
    <text evidence="2">The sequence shown here is derived from an EMBL/GenBank/DDBJ whole genome shotgun (WGS) entry which is preliminary data.</text>
</comment>
<name>A0ABT6EZ48_9SYNE</name>
<dbReference type="Proteomes" id="UP001154265">
    <property type="component" value="Unassembled WGS sequence"/>
</dbReference>
<dbReference type="RefSeq" id="WP_277866709.1">
    <property type="nucleotide sequence ID" value="NZ_JAKKUT010000002.1"/>
</dbReference>
<accession>A0ABT6EZ48</accession>
<protein>
    <submittedName>
        <fullName evidence="2">DUF4330 domain-containing protein</fullName>
    </submittedName>
</protein>
<proteinExistence type="predicted"/>
<keyword evidence="1" id="KW-1133">Transmembrane helix</keyword>
<feature type="transmembrane region" description="Helical" evidence="1">
    <location>
        <begin position="12"/>
        <end position="35"/>
    </location>
</feature>
<sequence>MKIIDSHGRLFGKLSLLDIGAGLILLFVVIGLFFIPGKSGSSIAQVAASQPIEVDVLVLGLSTPKPQELIKAGTTANFVIRNQPYGAIDIKNVEVLPRTVIASQPDGSIKALPDPRPEMGFSSNLLLTVEGKGQVTRNGPVLGNSNVKVGTPVEVEGPGYSFRASIIDVRVESAGNS</sequence>
<keyword evidence="3" id="KW-1185">Reference proteome</keyword>
<dbReference type="InterPro" id="IPR025480">
    <property type="entry name" value="DUF4330"/>
</dbReference>
<evidence type="ECO:0000313" key="3">
    <source>
        <dbReference type="Proteomes" id="UP001154265"/>
    </source>
</evidence>
<evidence type="ECO:0000313" key="2">
    <source>
        <dbReference type="EMBL" id="MDG2990813.1"/>
    </source>
</evidence>
<reference evidence="2" key="1">
    <citation type="journal article" date="2022" name="Genome Biol. Evol.">
        <title>A New Gene Family Diagnostic for Intracellular Biomineralization of Amorphous Ca Carbonates by Cyanobacteria.</title>
        <authorList>
            <person name="Benzerara K."/>
            <person name="Duprat E."/>
            <person name="Bitard-Feildel T."/>
            <person name="Caumes G."/>
            <person name="Cassier-Chauvat C."/>
            <person name="Chauvat F."/>
            <person name="Dezi M."/>
            <person name="Diop S.I."/>
            <person name="Gaschignard G."/>
            <person name="Gorgen S."/>
            <person name="Gugger M."/>
            <person name="Lopez-Garcia P."/>
            <person name="Millet M."/>
            <person name="Skouri-Panet F."/>
            <person name="Moreira D."/>
            <person name="Callebaut I."/>
        </authorList>
    </citation>
    <scope>NUCLEOTIDE SEQUENCE</scope>
    <source>
        <strain evidence="2">G9</strain>
    </source>
</reference>
<organism evidence="2 3">
    <name type="scientific">Candidatus Synechococcus calcipolaris G9</name>
    <dbReference type="NCBI Taxonomy" id="1497997"/>
    <lineage>
        <taxon>Bacteria</taxon>
        <taxon>Bacillati</taxon>
        <taxon>Cyanobacteriota</taxon>
        <taxon>Cyanophyceae</taxon>
        <taxon>Synechococcales</taxon>
        <taxon>Synechococcaceae</taxon>
        <taxon>Synechococcus</taxon>
    </lineage>
</organism>